<dbReference type="Pfam" id="PF07963">
    <property type="entry name" value="N_methyl"/>
    <property type="match status" value="1"/>
</dbReference>
<dbReference type="SUPFAM" id="SSF54523">
    <property type="entry name" value="Pili subunits"/>
    <property type="match status" value="1"/>
</dbReference>
<feature type="region of interest" description="Disordered" evidence="11">
    <location>
        <begin position="146"/>
        <end position="165"/>
    </location>
</feature>
<feature type="domain" description="General secretion pathway GspH" evidence="13">
    <location>
        <begin position="48"/>
        <end position="144"/>
    </location>
</feature>
<keyword evidence="4" id="KW-0488">Methylation</keyword>
<evidence type="ECO:0000259" key="13">
    <source>
        <dbReference type="Pfam" id="PF12019"/>
    </source>
</evidence>
<accession>A0A1V0B499</accession>
<keyword evidence="3" id="KW-1003">Cell membrane</keyword>
<feature type="transmembrane region" description="Helical" evidence="12">
    <location>
        <begin position="12"/>
        <end position="36"/>
    </location>
</feature>
<evidence type="ECO:0000313" key="14">
    <source>
        <dbReference type="EMBL" id="AQZ94766.1"/>
    </source>
</evidence>
<feature type="compositionally biased region" description="Polar residues" evidence="11">
    <location>
        <begin position="153"/>
        <end position="165"/>
    </location>
</feature>
<gene>
    <name evidence="14" type="ORF">BVH74_08400</name>
</gene>
<name>A0A1V0B499_9GAMM</name>
<comment type="similarity">
    <text evidence="9">Belongs to the GSP H family.</text>
</comment>
<evidence type="ECO:0000256" key="5">
    <source>
        <dbReference type="ARBA" id="ARBA00022519"/>
    </source>
</evidence>
<evidence type="ECO:0000256" key="2">
    <source>
        <dbReference type="ARBA" id="ARBA00021549"/>
    </source>
</evidence>
<dbReference type="GO" id="GO:0015627">
    <property type="term" value="C:type II protein secretion system complex"/>
    <property type="evidence" value="ECO:0007669"/>
    <property type="project" value="InterPro"/>
</dbReference>
<dbReference type="Pfam" id="PF12019">
    <property type="entry name" value="GspH"/>
    <property type="match status" value="1"/>
</dbReference>
<keyword evidence="15" id="KW-1185">Reference proteome</keyword>
<keyword evidence="7 12" id="KW-1133">Transmembrane helix</keyword>
<comment type="subcellular location">
    <subcellularLocation>
        <location evidence="1">Cell inner membrane</location>
        <topology evidence="1">Single-pass membrane protein</topology>
    </subcellularLocation>
</comment>
<keyword evidence="6 12" id="KW-0812">Transmembrane</keyword>
<sequence>MELIMTPGSSKGFTLVELMIVIALLVILSVIAVPGFNTLVRDNRIQSQAEEFNALLQYARSEAVIRKVPVQVAIDAAAGSIEVSARGEPLRTTTLTLGGVDFRASASQLGYRPNGTATVPDFRSTFCRDDDAGTGLLLTVSGSGSTTLHHKGQNATGGSLGSCTP</sequence>
<dbReference type="STRING" id="1931241.BVH74_08400"/>
<evidence type="ECO:0000256" key="11">
    <source>
        <dbReference type="SAM" id="MobiDB-lite"/>
    </source>
</evidence>
<evidence type="ECO:0000256" key="8">
    <source>
        <dbReference type="ARBA" id="ARBA00023136"/>
    </source>
</evidence>
<dbReference type="Gene3D" id="3.55.40.10">
    <property type="entry name" value="minor pseudopilin epsh domain"/>
    <property type="match status" value="1"/>
</dbReference>
<dbReference type="InterPro" id="IPR022346">
    <property type="entry name" value="T2SS_GspH"/>
</dbReference>
<evidence type="ECO:0000256" key="6">
    <source>
        <dbReference type="ARBA" id="ARBA00022692"/>
    </source>
</evidence>
<evidence type="ECO:0000256" key="10">
    <source>
        <dbReference type="ARBA" id="ARBA00030775"/>
    </source>
</evidence>
<organism evidence="14 15">
    <name type="scientific">Halopseudomonas phragmitis</name>
    <dbReference type="NCBI Taxonomy" id="1931241"/>
    <lineage>
        <taxon>Bacteria</taxon>
        <taxon>Pseudomonadati</taxon>
        <taxon>Pseudomonadota</taxon>
        <taxon>Gammaproteobacteria</taxon>
        <taxon>Pseudomonadales</taxon>
        <taxon>Pseudomonadaceae</taxon>
        <taxon>Halopseudomonas</taxon>
    </lineage>
</organism>
<keyword evidence="8 12" id="KW-0472">Membrane</keyword>
<evidence type="ECO:0000313" key="15">
    <source>
        <dbReference type="Proteomes" id="UP000243488"/>
    </source>
</evidence>
<dbReference type="InterPro" id="IPR045584">
    <property type="entry name" value="Pilin-like"/>
</dbReference>
<evidence type="ECO:0000256" key="4">
    <source>
        <dbReference type="ARBA" id="ARBA00022481"/>
    </source>
</evidence>
<evidence type="ECO:0000256" key="12">
    <source>
        <dbReference type="SAM" id="Phobius"/>
    </source>
</evidence>
<protein>
    <recommendedName>
        <fullName evidence="2">Type II secretion system protein H</fullName>
    </recommendedName>
    <alternativeName>
        <fullName evidence="10">General secretion pathway protein H</fullName>
    </alternativeName>
</protein>
<reference evidence="14 15" key="1">
    <citation type="submission" date="2017-03" db="EMBL/GenBank/DDBJ databases">
        <title>Complete genome sequence of the novel DNRA strain Pseudomonas sp. S-6-2 isolated from Chinese polluted river sediment. Journal of Biotechnology.</title>
        <authorList>
            <person name="Li J."/>
            <person name="Xiang F."/>
            <person name="Wang L."/>
            <person name="Xi L."/>
            <person name="Liu J."/>
        </authorList>
    </citation>
    <scope>NUCLEOTIDE SEQUENCE [LARGE SCALE GENOMIC DNA]</scope>
    <source>
        <strain evidence="14 15">S-6-2</strain>
    </source>
</reference>
<dbReference type="EMBL" id="CP020100">
    <property type="protein sequence ID" value="AQZ94766.1"/>
    <property type="molecule type" value="Genomic_DNA"/>
</dbReference>
<keyword evidence="5" id="KW-0997">Cell inner membrane</keyword>
<evidence type="ECO:0000256" key="7">
    <source>
        <dbReference type="ARBA" id="ARBA00022989"/>
    </source>
</evidence>
<proteinExistence type="inferred from homology"/>
<dbReference type="Proteomes" id="UP000243488">
    <property type="component" value="Chromosome"/>
</dbReference>
<dbReference type="InterPro" id="IPR012902">
    <property type="entry name" value="N_methyl_site"/>
</dbReference>
<dbReference type="PROSITE" id="PS00409">
    <property type="entry name" value="PROKAR_NTER_METHYL"/>
    <property type="match status" value="1"/>
</dbReference>
<evidence type="ECO:0000256" key="3">
    <source>
        <dbReference type="ARBA" id="ARBA00022475"/>
    </source>
</evidence>
<evidence type="ECO:0000256" key="1">
    <source>
        <dbReference type="ARBA" id="ARBA00004377"/>
    </source>
</evidence>
<dbReference type="GO" id="GO:0015628">
    <property type="term" value="P:protein secretion by the type II secretion system"/>
    <property type="evidence" value="ECO:0007669"/>
    <property type="project" value="InterPro"/>
</dbReference>
<evidence type="ECO:0000256" key="9">
    <source>
        <dbReference type="ARBA" id="ARBA00025772"/>
    </source>
</evidence>
<dbReference type="GO" id="GO:0005886">
    <property type="term" value="C:plasma membrane"/>
    <property type="evidence" value="ECO:0007669"/>
    <property type="project" value="UniProtKB-SubCell"/>
</dbReference>
<dbReference type="AlphaFoldDB" id="A0A1V0B499"/>
<dbReference type="KEGG" id="ppha:BVH74_08400"/>
<dbReference type="NCBIfam" id="TIGR02532">
    <property type="entry name" value="IV_pilin_GFxxxE"/>
    <property type="match status" value="1"/>
</dbReference>